<reference evidence="2" key="1">
    <citation type="submission" date="2019-08" db="EMBL/GenBank/DDBJ databases">
        <authorList>
            <person name="Kucharzyk K."/>
            <person name="Murdoch R.W."/>
            <person name="Higgins S."/>
            <person name="Loffler F."/>
        </authorList>
    </citation>
    <scope>NUCLEOTIDE SEQUENCE</scope>
</reference>
<comment type="caution">
    <text evidence="2">The sequence shown here is derived from an EMBL/GenBank/DDBJ whole genome shotgun (WGS) entry which is preliminary data.</text>
</comment>
<feature type="region of interest" description="Disordered" evidence="1">
    <location>
        <begin position="73"/>
        <end position="117"/>
    </location>
</feature>
<name>A0A645IM34_9ZZZZ</name>
<feature type="compositionally biased region" description="Acidic residues" evidence="1">
    <location>
        <begin position="99"/>
        <end position="108"/>
    </location>
</feature>
<proteinExistence type="predicted"/>
<evidence type="ECO:0008006" key="3">
    <source>
        <dbReference type="Google" id="ProtNLM"/>
    </source>
</evidence>
<organism evidence="2">
    <name type="scientific">bioreactor metagenome</name>
    <dbReference type="NCBI Taxonomy" id="1076179"/>
    <lineage>
        <taxon>unclassified sequences</taxon>
        <taxon>metagenomes</taxon>
        <taxon>ecological metagenomes</taxon>
    </lineage>
</organism>
<evidence type="ECO:0000313" key="2">
    <source>
        <dbReference type="EMBL" id="MPN51902.1"/>
    </source>
</evidence>
<dbReference type="AlphaFoldDB" id="A0A645IM34"/>
<gene>
    <name evidence="2" type="ORF">SDC9_199553</name>
</gene>
<dbReference type="EMBL" id="VSSQ01117465">
    <property type="protein sequence ID" value="MPN51902.1"/>
    <property type="molecule type" value="Genomic_DNA"/>
</dbReference>
<sequence length="117" mass="12933">MPDGAPSLYESPLIAQAWLSNVWTRPPRGQIDPTKEREAEQLGLDALTETRTSICHARGLDWETVAKTRARENHLMDKLGIAPAPAKPKPKQEPKSDQDGDEAEESGSESDNGEREE</sequence>
<protein>
    <recommendedName>
        <fullName evidence="3">Phage portal protein</fullName>
    </recommendedName>
</protein>
<accession>A0A645IM34</accession>
<evidence type="ECO:0000256" key="1">
    <source>
        <dbReference type="SAM" id="MobiDB-lite"/>
    </source>
</evidence>